<keyword evidence="3" id="KW-1185">Reference proteome</keyword>
<reference evidence="3" key="1">
    <citation type="journal article" date="2017" name="bioRxiv">
        <title>Comparative analysis of the genomes of Stylophora pistillata and Acropora digitifera provides evidence for extensive differences between species of corals.</title>
        <authorList>
            <person name="Voolstra C.R."/>
            <person name="Li Y."/>
            <person name="Liew Y.J."/>
            <person name="Baumgarten S."/>
            <person name="Zoccola D."/>
            <person name="Flot J.-F."/>
            <person name="Tambutte S."/>
            <person name="Allemand D."/>
            <person name="Aranda M."/>
        </authorList>
    </citation>
    <scope>NUCLEOTIDE SEQUENCE [LARGE SCALE GENOMIC DNA]</scope>
</reference>
<accession>A0A2B4SQC2</accession>
<feature type="region of interest" description="Disordered" evidence="1">
    <location>
        <begin position="1"/>
        <end position="56"/>
    </location>
</feature>
<gene>
    <name evidence="2" type="ORF">AWC38_SpisGene3921</name>
</gene>
<proteinExistence type="predicted"/>
<evidence type="ECO:0000313" key="2">
    <source>
        <dbReference type="EMBL" id="PFX31273.1"/>
    </source>
</evidence>
<name>A0A2B4SQC2_STYPI</name>
<dbReference type="EMBL" id="LSMT01000038">
    <property type="protein sequence ID" value="PFX31273.1"/>
    <property type="molecule type" value="Genomic_DNA"/>
</dbReference>
<sequence length="200" mass="23200">MKDTSENYPPSRQSLRPETTTNRRPEGTSYSSRHSQTRPVTTDVEQTPSAGSQRPGVRLTSLSALYQPAFKPYSFTHMYETKYNSDFEGRYWPPPLPNRVSSANYAPINYRFGSTTYQRHFQQRKPFPTAFVIPYSRHNHPQPNMVNSYNYPDGVSCQLFFLLAKGAMRDLNKRRLVPASSYSRFYCLLHIQPTVYLVPR</sequence>
<feature type="compositionally biased region" description="Polar residues" evidence="1">
    <location>
        <begin position="27"/>
        <end position="52"/>
    </location>
</feature>
<dbReference type="AlphaFoldDB" id="A0A2B4SQC2"/>
<dbReference type="OrthoDB" id="5978732at2759"/>
<dbReference type="Proteomes" id="UP000225706">
    <property type="component" value="Unassembled WGS sequence"/>
</dbReference>
<feature type="compositionally biased region" description="Polar residues" evidence="1">
    <location>
        <begin position="1"/>
        <end position="20"/>
    </location>
</feature>
<evidence type="ECO:0000256" key="1">
    <source>
        <dbReference type="SAM" id="MobiDB-lite"/>
    </source>
</evidence>
<evidence type="ECO:0000313" key="3">
    <source>
        <dbReference type="Proteomes" id="UP000225706"/>
    </source>
</evidence>
<comment type="caution">
    <text evidence="2">The sequence shown here is derived from an EMBL/GenBank/DDBJ whole genome shotgun (WGS) entry which is preliminary data.</text>
</comment>
<protein>
    <submittedName>
        <fullName evidence="2">Uncharacterized protein</fullName>
    </submittedName>
</protein>
<organism evidence="2 3">
    <name type="scientific">Stylophora pistillata</name>
    <name type="common">Smooth cauliflower coral</name>
    <dbReference type="NCBI Taxonomy" id="50429"/>
    <lineage>
        <taxon>Eukaryota</taxon>
        <taxon>Metazoa</taxon>
        <taxon>Cnidaria</taxon>
        <taxon>Anthozoa</taxon>
        <taxon>Hexacorallia</taxon>
        <taxon>Scleractinia</taxon>
        <taxon>Astrocoeniina</taxon>
        <taxon>Pocilloporidae</taxon>
        <taxon>Stylophora</taxon>
    </lineage>
</organism>